<dbReference type="InterPro" id="IPR016195">
    <property type="entry name" value="Pol/histidinol_Pase-like"/>
</dbReference>
<protein>
    <recommendedName>
        <fullName evidence="1">DNA-directed DNA polymerase</fullName>
        <ecNumber evidence="1">2.7.7.7</ecNumber>
    </recommendedName>
</protein>
<evidence type="ECO:0000256" key="3">
    <source>
        <dbReference type="ARBA" id="ARBA00022695"/>
    </source>
</evidence>
<reference evidence="11 12" key="1">
    <citation type="submission" date="2014-11" db="EMBL/GenBank/DDBJ databases">
        <title>Genome sequence of Flavihumibacter solisilvae 3-3.</title>
        <authorList>
            <person name="Zhou G."/>
            <person name="Li M."/>
            <person name="Wang G."/>
        </authorList>
    </citation>
    <scope>NUCLEOTIDE SEQUENCE [LARGE SCALE GENOMIC DNA]</scope>
    <source>
        <strain evidence="11 12">3-3</strain>
    </source>
</reference>
<comment type="caution">
    <text evidence="11">The sequence shown here is derived from an EMBL/GenBank/DDBJ whole genome shotgun (WGS) entry which is preliminary data.</text>
</comment>
<dbReference type="EMBL" id="JSVC01000021">
    <property type="protein sequence ID" value="KIC93204.1"/>
    <property type="molecule type" value="Genomic_DNA"/>
</dbReference>
<dbReference type="EC" id="2.7.7.7" evidence="1"/>
<evidence type="ECO:0000256" key="2">
    <source>
        <dbReference type="ARBA" id="ARBA00022679"/>
    </source>
</evidence>
<dbReference type="InterPro" id="IPR029460">
    <property type="entry name" value="DNAPol_HHH"/>
</dbReference>
<evidence type="ECO:0000313" key="11">
    <source>
        <dbReference type="EMBL" id="KIC93204.1"/>
    </source>
</evidence>
<dbReference type="AlphaFoldDB" id="A0A0C1IRZ5"/>
<accession>A0A0C1IRZ5</accession>
<dbReference type="InterPro" id="IPR004805">
    <property type="entry name" value="DnaE2/DnaE/PolC"/>
</dbReference>
<keyword evidence="2" id="KW-0808">Transferase</keyword>
<dbReference type="Pfam" id="PF14579">
    <property type="entry name" value="HHH_6"/>
    <property type="match status" value="1"/>
</dbReference>
<keyword evidence="4" id="KW-0235">DNA replication</keyword>
<feature type="domain" description="DNA polymerase helix-hairpin-helix motif" evidence="9">
    <location>
        <begin position="742"/>
        <end position="827"/>
    </location>
</feature>
<keyword evidence="3" id="KW-0548">Nucleotidyltransferase</keyword>
<dbReference type="PANTHER" id="PTHR32294">
    <property type="entry name" value="DNA POLYMERASE III SUBUNIT ALPHA"/>
    <property type="match status" value="1"/>
</dbReference>
<evidence type="ECO:0000313" key="12">
    <source>
        <dbReference type="Proteomes" id="UP000031408"/>
    </source>
</evidence>
<feature type="domain" description="DNA polymerase III alpha subunit finger" evidence="10">
    <location>
        <begin position="503"/>
        <end position="670"/>
    </location>
</feature>
<dbReference type="GO" id="GO:0006260">
    <property type="term" value="P:DNA replication"/>
    <property type="evidence" value="ECO:0007669"/>
    <property type="project" value="UniProtKB-KW"/>
</dbReference>
<name>A0A0C1IRZ5_9BACT</name>
<dbReference type="Gene3D" id="1.10.150.870">
    <property type="match status" value="1"/>
</dbReference>
<organism evidence="11 12">
    <name type="scientific">Flavihumibacter solisilvae</name>
    <dbReference type="NCBI Taxonomy" id="1349421"/>
    <lineage>
        <taxon>Bacteria</taxon>
        <taxon>Pseudomonadati</taxon>
        <taxon>Bacteroidota</taxon>
        <taxon>Chitinophagia</taxon>
        <taxon>Chitinophagales</taxon>
        <taxon>Chitinophagaceae</taxon>
        <taxon>Flavihumibacter</taxon>
    </lineage>
</organism>
<proteinExistence type="predicted"/>
<dbReference type="Pfam" id="PF17657">
    <property type="entry name" value="DNA_pol3_finger"/>
    <property type="match status" value="1"/>
</dbReference>
<evidence type="ECO:0000259" key="9">
    <source>
        <dbReference type="Pfam" id="PF14579"/>
    </source>
</evidence>
<dbReference type="Pfam" id="PF07733">
    <property type="entry name" value="DNA_pol3_alpha"/>
    <property type="match status" value="1"/>
</dbReference>
<evidence type="ECO:0000259" key="7">
    <source>
        <dbReference type="Pfam" id="PF02811"/>
    </source>
</evidence>
<evidence type="ECO:0000259" key="8">
    <source>
        <dbReference type="Pfam" id="PF07733"/>
    </source>
</evidence>
<dbReference type="GO" id="GO:0003887">
    <property type="term" value="F:DNA-directed DNA polymerase activity"/>
    <property type="evidence" value="ECO:0007669"/>
    <property type="project" value="UniProtKB-KW"/>
</dbReference>
<dbReference type="Pfam" id="PF02811">
    <property type="entry name" value="PHP"/>
    <property type="match status" value="1"/>
</dbReference>
<dbReference type="GO" id="GO:0008408">
    <property type="term" value="F:3'-5' exonuclease activity"/>
    <property type="evidence" value="ECO:0007669"/>
    <property type="project" value="InterPro"/>
</dbReference>
<sequence length="997" mass="115009">MYLNCKTYFSLRYGTYATEELVKAAADHGVSCLALTNINCTTDAWDFYRHCIHYKIKPILGTEIRNADKTCYLLIASNLQGFEWINEFLSDHLQRDGLFPEHSDETHFFRDPADGFVIYPFGTRSPAELKQNEYLGVQPAEVTKLFNFPLASFMNKLVVRHPVTFQDKRHFNAHRLLRAIDNNMLLSMLPKEKEAGEHEMFISPSSIIESFAHYPAIITNTYRLMDFCALEIELHTDKNKKTFSATQADDKILLAKLANDGCLTRYGRKNKVAMERVKKELAIIDEMGFNAYFLITWDIIRYAQSRGYYYVGRGSGANSIVAYCLQITDVDPIELDLYFERFLNPHRSSPPDFDIDFSWLDRDDVIDYIFKRYGRKQVALLGMVTTFQYNALIRELGKVFGLPKSEIDTLAVKGYYSRNIRFDEEKAQDKIQRLIFQYGELLVNFPNHLSIHPGGMLISEAPIFRYTAVHMPPKGFPTTQVDMFVAESVGLYKLDILSQRGLGHIKESLRLVSENQNITVNIHDIEAFKNDKKVRNQIRRVDTIGCFYIESPAMRQLLKKLECDDYLTLVAASSIIRPGVSSSGMMKAYIQRYHAPGSFEYIHPIMKDLLEETYGVMVYQEDVIKVAHFFAGLDMGEADILRRAMSGKYRGNKEMMRIREKFFVNCSEKGYDENISKEVWRQIESFGGYSFSKAHSASFAVESYQSLYLKTYYPKEFMVAVINNFGGFYSRELYFYELQKTGATIYPPCVNNSEWLTNIRGNDVYTGFIHIKSLEESFALALIEERKKNGPYLHLQDLIERTETGKEFLNILIRIGALRFTGKTKKSLLWEANFLHSHIDHKVYLANPMFPEPPVSFQLPELPVYPLEDLYDQMELMDFPLHNPFPLVDDDPSNYVTASTMSDHKGCNIEMLGYLITSKPVRTVKGETMCFGTFIDSTLNWIDTVHFPDSLARFPLRGNGFYRLSGRVIEEFGVYNLEVHSMEKKGLKKSTYKSHVH</sequence>
<feature type="domain" description="Bacterial DNA polymerase III alpha subunit NTPase" evidence="8">
    <location>
        <begin position="254"/>
        <end position="497"/>
    </location>
</feature>
<dbReference type="RefSeq" id="WP_039142455.1">
    <property type="nucleotide sequence ID" value="NZ_JSVC01000021.1"/>
</dbReference>
<feature type="domain" description="PHP" evidence="7">
    <location>
        <begin position="4"/>
        <end position="91"/>
    </location>
</feature>
<evidence type="ECO:0000256" key="1">
    <source>
        <dbReference type="ARBA" id="ARBA00012417"/>
    </source>
</evidence>
<evidence type="ECO:0000256" key="5">
    <source>
        <dbReference type="ARBA" id="ARBA00022932"/>
    </source>
</evidence>
<evidence type="ECO:0000259" key="10">
    <source>
        <dbReference type="Pfam" id="PF17657"/>
    </source>
</evidence>
<dbReference type="InterPro" id="IPR004013">
    <property type="entry name" value="PHP_dom"/>
</dbReference>
<dbReference type="InterPro" id="IPR011708">
    <property type="entry name" value="DNA_pol3_alpha_NTPase_dom"/>
</dbReference>
<evidence type="ECO:0000256" key="6">
    <source>
        <dbReference type="ARBA" id="ARBA00049244"/>
    </source>
</evidence>
<dbReference type="OrthoDB" id="9803237at2"/>
<dbReference type="SUPFAM" id="SSF89550">
    <property type="entry name" value="PHP domain-like"/>
    <property type="match status" value="1"/>
</dbReference>
<dbReference type="STRING" id="1349421.OI18_18285"/>
<dbReference type="NCBIfam" id="TIGR00594">
    <property type="entry name" value="polc"/>
    <property type="match status" value="1"/>
</dbReference>
<gene>
    <name evidence="11" type="ORF">OI18_18285</name>
</gene>
<dbReference type="InterPro" id="IPR040982">
    <property type="entry name" value="DNA_pol3_finger"/>
</dbReference>
<keyword evidence="5" id="KW-0239">DNA-directed DNA polymerase</keyword>
<keyword evidence="12" id="KW-1185">Reference proteome</keyword>
<comment type="catalytic activity">
    <reaction evidence="6">
        <text>DNA(n) + a 2'-deoxyribonucleoside 5'-triphosphate = DNA(n+1) + diphosphate</text>
        <dbReference type="Rhea" id="RHEA:22508"/>
        <dbReference type="Rhea" id="RHEA-COMP:17339"/>
        <dbReference type="Rhea" id="RHEA-COMP:17340"/>
        <dbReference type="ChEBI" id="CHEBI:33019"/>
        <dbReference type="ChEBI" id="CHEBI:61560"/>
        <dbReference type="ChEBI" id="CHEBI:173112"/>
        <dbReference type="EC" id="2.7.7.7"/>
    </reaction>
</comment>
<dbReference type="Proteomes" id="UP000031408">
    <property type="component" value="Unassembled WGS sequence"/>
</dbReference>
<evidence type="ECO:0000256" key="4">
    <source>
        <dbReference type="ARBA" id="ARBA00022705"/>
    </source>
</evidence>
<dbReference type="Gene3D" id="3.20.20.140">
    <property type="entry name" value="Metal-dependent hydrolases"/>
    <property type="match status" value="1"/>
</dbReference>